<evidence type="ECO:0000313" key="3">
    <source>
        <dbReference type="Proteomes" id="UP000700334"/>
    </source>
</evidence>
<evidence type="ECO:0000256" key="1">
    <source>
        <dbReference type="SAM" id="MobiDB-lite"/>
    </source>
</evidence>
<gene>
    <name evidence="2" type="ORF">J0S82_011510</name>
</gene>
<feature type="non-terminal residue" evidence="2">
    <location>
        <position position="1"/>
    </location>
</feature>
<feature type="compositionally biased region" description="Basic and acidic residues" evidence="1">
    <location>
        <begin position="110"/>
        <end position="119"/>
    </location>
</feature>
<evidence type="ECO:0000313" key="2">
    <source>
        <dbReference type="EMBL" id="KAG8515847.1"/>
    </source>
</evidence>
<dbReference type="AlphaFoldDB" id="A0A8J6ABP4"/>
<dbReference type="EMBL" id="JAGFMF010011696">
    <property type="protein sequence ID" value="KAG8515847.1"/>
    <property type="molecule type" value="Genomic_DNA"/>
</dbReference>
<proteinExistence type="predicted"/>
<feature type="compositionally biased region" description="Polar residues" evidence="1">
    <location>
        <begin position="85"/>
        <end position="105"/>
    </location>
</feature>
<sequence length="151" mass="16991">RMPLPMEDSLDTNLNPLRTRNYLFSCVLMANKGDHFKVNKDDSEHHNKFPKKKVKCAAGEDGAGTFDGKDTEVKAPAKKCILGTPAQNAQNSNMTGKDSEPSYQGQKVKKPSDNREKLQKCQKYLVPRRYKSKKASKVNESDHLPPSRHCC</sequence>
<organism evidence="2 3">
    <name type="scientific">Galemys pyrenaicus</name>
    <name type="common">Iberian desman</name>
    <name type="synonym">Pyrenean desman</name>
    <dbReference type="NCBI Taxonomy" id="202257"/>
    <lineage>
        <taxon>Eukaryota</taxon>
        <taxon>Metazoa</taxon>
        <taxon>Chordata</taxon>
        <taxon>Craniata</taxon>
        <taxon>Vertebrata</taxon>
        <taxon>Euteleostomi</taxon>
        <taxon>Mammalia</taxon>
        <taxon>Eutheria</taxon>
        <taxon>Laurasiatheria</taxon>
        <taxon>Eulipotyphla</taxon>
        <taxon>Talpidae</taxon>
        <taxon>Galemys</taxon>
    </lineage>
</organism>
<feature type="region of interest" description="Disordered" evidence="1">
    <location>
        <begin position="82"/>
        <end position="151"/>
    </location>
</feature>
<dbReference type="Proteomes" id="UP000700334">
    <property type="component" value="Unassembled WGS sequence"/>
</dbReference>
<keyword evidence="3" id="KW-1185">Reference proteome</keyword>
<feature type="compositionally biased region" description="Basic residues" evidence="1">
    <location>
        <begin position="126"/>
        <end position="136"/>
    </location>
</feature>
<protein>
    <submittedName>
        <fullName evidence="2">Uncharacterized protein</fullName>
    </submittedName>
</protein>
<reference evidence="2" key="1">
    <citation type="journal article" date="2021" name="Evol. Appl.">
        <title>The genome of the Pyrenean desman and the effects of bottlenecks and inbreeding on the genomic landscape of an endangered species.</title>
        <authorList>
            <person name="Escoda L."/>
            <person name="Castresana J."/>
        </authorList>
    </citation>
    <scope>NUCLEOTIDE SEQUENCE</scope>
    <source>
        <strain evidence="2">IBE-C5619</strain>
    </source>
</reference>
<comment type="caution">
    <text evidence="2">The sequence shown here is derived from an EMBL/GenBank/DDBJ whole genome shotgun (WGS) entry which is preliminary data.</text>
</comment>
<name>A0A8J6ABP4_GALPY</name>
<accession>A0A8J6ABP4</accession>